<comment type="caution">
    <text evidence="1">The sequence shown here is derived from an EMBL/GenBank/DDBJ whole genome shotgun (WGS) entry which is preliminary data.</text>
</comment>
<evidence type="ECO:0000313" key="2">
    <source>
        <dbReference type="Proteomes" id="UP001177021"/>
    </source>
</evidence>
<proteinExistence type="predicted"/>
<organism evidence="1 2">
    <name type="scientific">Trifolium pratense</name>
    <name type="common">Red clover</name>
    <dbReference type="NCBI Taxonomy" id="57577"/>
    <lineage>
        <taxon>Eukaryota</taxon>
        <taxon>Viridiplantae</taxon>
        <taxon>Streptophyta</taxon>
        <taxon>Embryophyta</taxon>
        <taxon>Tracheophyta</taxon>
        <taxon>Spermatophyta</taxon>
        <taxon>Magnoliopsida</taxon>
        <taxon>eudicotyledons</taxon>
        <taxon>Gunneridae</taxon>
        <taxon>Pentapetalae</taxon>
        <taxon>rosids</taxon>
        <taxon>fabids</taxon>
        <taxon>Fabales</taxon>
        <taxon>Fabaceae</taxon>
        <taxon>Papilionoideae</taxon>
        <taxon>50 kb inversion clade</taxon>
        <taxon>NPAAA clade</taxon>
        <taxon>Hologalegina</taxon>
        <taxon>IRL clade</taxon>
        <taxon>Trifolieae</taxon>
        <taxon>Trifolium</taxon>
    </lineage>
</organism>
<dbReference type="Proteomes" id="UP001177021">
    <property type="component" value="Unassembled WGS sequence"/>
</dbReference>
<evidence type="ECO:0000313" key="1">
    <source>
        <dbReference type="EMBL" id="CAJ2653275.1"/>
    </source>
</evidence>
<accession>A0ACB0KBT2</accession>
<protein>
    <submittedName>
        <fullName evidence="1">Uncharacterized protein</fullName>
    </submittedName>
</protein>
<gene>
    <name evidence="1" type="ORF">MILVUS5_LOCUS20649</name>
</gene>
<keyword evidence="2" id="KW-1185">Reference proteome</keyword>
<reference evidence="1" key="1">
    <citation type="submission" date="2023-10" db="EMBL/GenBank/DDBJ databases">
        <authorList>
            <person name="Rodriguez Cubillos JULIANA M."/>
            <person name="De Vega J."/>
        </authorList>
    </citation>
    <scope>NUCLEOTIDE SEQUENCE</scope>
</reference>
<sequence>MFFSREVLPHLPCSSSSLFILLPVFFFFLVLVIRLLHFFSVFISPVHGSAPEHGDEATAVDVEDEDPPFLFYFPIFLTVIFLKAKRQSFGSEKKMQLTRWFFKTVGPAGPVRFLKHCFIHFFSS</sequence>
<dbReference type="EMBL" id="CASHSV030000206">
    <property type="protein sequence ID" value="CAJ2653275.1"/>
    <property type="molecule type" value="Genomic_DNA"/>
</dbReference>
<name>A0ACB0KBT2_TRIPR</name>